<evidence type="ECO:0000313" key="1">
    <source>
        <dbReference type="EMBL" id="KAA0199902.1"/>
    </source>
</evidence>
<proteinExistence type="predicted"/>
<comment type="caution">
    <text evidence="1">The sequence shown here is derived from an EMBL/GenBank/DDBJ whole genome shotgun (WGS) entry which is preliminary data.</text>
</comment>
<dbReference type="AlphaFoldDB" id="A0A8E0S8L9"/>
<dbReference type="OrthoDB" id="6236425at2759"/>
<dbReference type="EMBL" id="LUCM01000852">
    <property type="protein sequence ID" value="KAA0199902.1"/>
    <property type="molecule type" value="Genomic_DNA"/>
</dbReference>
<evidence type="ECO:0000313" key="2">
    <source>
        <dbReference type="Proteomes" id="UP000728185"/>
    </source>
</evidence>
<dbReference type="Proteomes" id="UP000728185">
    <property type="component" value="Unassembled WGS sequence"/>
</dbReference>
<feature type="non-terminal residue" evidence="1">
    <location>
        <position position="1"/>
    </location>
</feature>
<name>A0A8E0S8L9_9TREM</name>
<keyword evidence="2" id="KW-1185">Reference proteome</keyword>
<reference evidence="1" key="1">
    <citation type="submission" date="2019-05" db="EMBL/GenBank/DDBJ databases">
        <title>Annotation for the trematode Fasciolopsis buski.</title>
        <authorList>
            <person name="Choi Y.-J."/>
        </authorList>
    </citation>
    <scope>NUCLEOTIDE SEQUENCE</scope>
    <source>
        <strain evidence="1">HT</strain>
        <tissue evidence="1">Whole worm</tissue>
    </source>
</reference>
<protein>
    <submittedName>
        <fullName evidence="1">Uncharacterized protein</fullName>
    </submittedName>
</protein>
<gene>
    <name evidence="1" type="ORF">FBUS_08807</name>
</gene>
<sequence>GDLNAISPCTLSALTAGLADHERARLLRQVGDRFFKALGLNRLANTEGSLRPMIVLIDGLDQLEDPLASSPEGVKNMDWLYNPLCEQDLKSQGSTHCKGMPMVPPGVRLILTCSKAHSVFHRLSSCPLVKVVHFPPNTVPIQTIATRLRVSSLTHPTGSLRNSAAPKGHRQQPPDLVSLMPNLTDWAVVSNSDQLSPTANSCTEMHDHYSENEKCIQVVRNRIVDCAAARAYEQWPLRHVPLARVSSLIIIK</sequence>
<organism evidence="1 2">
    <name type="scientific">Fasciolopsis buskii</name>
    <dbReference type="NCBI Taxonomy" id="27845"/>
    <lineage>
        <taxon>Eukaryota</taxon>
        <taxon>Metazoa</taxon>
        <taxon>Spiralia</taxon>
        <taxon>Lophotrochozoa</taxon>
        <taxon>Platyhelminthes</taxon>
        <taxon>Trematoda</taxon>
        <taxon>Digenea</taxon>
        <taxon>Plagiorchiida</taxon>
        <taxon>Echinostomata</taxon>
        <taxon>Echinostomatoidea</taxon>
        <taxon>Fasciolidae</taxon>
        <taxon>Fasciolopsis</taxon>
    </lineage>
</organism>
<accession>A0A8E0S8L9</accession>